<evidence type="ECO:0000256" key="8">
    <source>
        <dbReference type="ARBA" id="ARBA00023320"/>
    </source>
</evidence>
<comment type="caution">
    <text evidence="10">The sequence shown here is derived from an EMBL/GenBank/DDBJ whole genome shotgun (WGS) entry which is preliminary data.</text>
</comment>
<accession>A0A8J2QV58</accession>
<keyword evidence="3" id="KW-0964">Secreted</keyword>
<evidence type="ECO:0000256" key="7">
    <source>
        <dbReference type="ARBA" id="ARBA00023283"/>
    </source>
</evidence>
<gene>
    <name evidence="10" type="ORF">DCHRY22_LOCUS9584</name>
</gene>
<evidence type="ECO:0000256" key="3">
    <source>
        <dbReference type="ARBA" id="ARBA00022525"/>
    </source>
</evidence>
<sequence length="86" mass="9751">MSRPRCSVLVLLTLCAIAAWSSAQVTFSRDWSGGKRSPPAVFDCGQLTTLCRHFLHDLKQTMSGKKLDKHQQLQSEELQLVYEDEK</sequence>
<reference evidence="10" key="1">
    <citation type="submission" date="2021-09" db="EMBL/GenBank/DDBJ databases">
        <authorList>
            <person name="Martin H S."/>
        </authorList>
    </citation>
    <scope>NUCLEOTIDE SEQUENCE</scope>
</reference>
<dbReference type="InterPro" id="IPR002047">
    <property type="entry name" value="Adipokinetic_hormone_CS"/>
</dbReference>
<dbReference type="PROSITE" id="PS00256">
    <property type="entry name" value="AKH"/>
    <property type="match status" value="1"/>
</dbReference>
<keyword evidence="4" id="KW-0372">Hormone</keyword>
<feature type="chain" id="PRO_5035324429" evidence="9">
    <location>
        <begin position="24"/>
        <end position="86"/>
    </location>
</feature>
<keyword evidence="7" id="KW-0873">Pyrrolidone carboxylic acid</keyword>
<dbReference type="Proteomes" id="UP000789524">
    <property type="component" value="Unassembled WGS sequence"/>
</dbReference>
<dbReference type="EMBL" id="CAKASE010000066">
    <property type="protein sequence ID" value="CAG9571012.1"/>
    <property type="molecule type" value="Genomic_DNA"/>
</dbReference>
<dbReference type="GO" id="GO:0007218">
    <property type="term" value="P:neuropeptide signaling pathway"/>
    <property type="evidence" value="ECO:0007669"/>
    <property type="project" value="UniProtKB-KW"/>
</dbReference>
<evidence type="ECO:0000256" key="1">
    <source>
        <dbReference type="ARBA" id="ARBA00004613"/>
    </source>
</evidence>
<keyword evidence="6" id="KW-0027">Amidation</keyword>
<protein>
    <submittedName>
        <fullName evidence="10">(African queen) hypothetical protein</fullName>
    </submittedName>
</protein>
<evidence type="ECO:0000256" key="2">
    <source>
        <dbReference type="ARBA" id="ARBA00006145"/>
    </source>
</evidence>
<evidence type="ECO:0000256" key="9">
    <source>
        <dbReference type="SAM" id="SignalP"/>
    </source>
</evidence>
<keyword evidence="5 9" id="KW-0732">Signal</keyword>
<keyword evidence="8" id="KW-0527">Neuropeptide</keyword>
<evidence type="ECO:0000256" key="4">
    <source>
        <dbReference type="ARBA" id="ARBA00022702"/>
    </source>
</evidence>
<name>A0A8J2QV58_9NEOP</name>
<evidence type="ECO:0000256" key="5">
    <source>
        <dbReference type="ARBA" id="ARBA00022729"/>
    </source>
</evidence>
<dbReference type="GO" id="GO:0005576">
    <property type="term" value="C:extracellular region"/>
    <property type="evidence" value="ECO:0007669"/>
    <property type="project" value="UniProtKB-SubCell"/>
</dbReference>
<keyword evidence="11" id="KW-1185">Reference proteome</keyword>
<dbReference type="GO" id="GO:0005179">
    <property type="term" value="F:hormone activity"/>
    <property type="evidence" value="ECO:0007669"/>
    <property type="project" value="UniProtKB-KW"/>
</dbReference>
<feature type="signal peptide" evidence="9">
    <location>
        <begin position="1"/>
        <end position="23"/>
    </location>
</feature>
<evidence type="ECO:0000313" key="11">
    <source>
        <dbReference type="Proteomes" id="UP000789524"/>
    </source>
</evidence>
<dbReference type="Pfam" id="PF06377">
    <property type="entry name" value="Adipokin_hormo"/>
    <property type="match status" value="1"/>
</dbReference>
<dbReference type="AlphaFoldDB" id="A0A8J2QV58"/>
<organism evidence="10 11">
    <name type="scientific">Danaus chrysippus</name>
    <name type="common">African queen</name>
    <dbReference type="NCBI Taxonomy" id="151541"/>
    <lineage>
        <taxon>Eukaryota</taxon>
        <taxon>Metazoa</taxon>
        <taxon>Ecdysozoa</taxon>
        <taxon>Arthropoda</taxon>
        <taxon>Hexapoda</taxon>
        <taxon>Insecta</taxon>
        <taxon>Pterygota</taxon>
        <taxon>Neoptera</taxon>
        <taxon>Endopterygota</taxon>
        <taxon>Lepidoptera</taxon>
        <taxon>Glossata</taxon>
        <taxon>Ditrysia</taxon>
        <taxon>Papilionoidea</taxon>
        <taxon>Nymphalidae</taxon>
        <taxon>Danainae</taxon>
        <taxon>Danaini</taxon>
        <taxon>Danaina</taxon>
        <taxon>Danaus</taxon>
        <taxon>Anosia</taxon>
    </lineage>
</organism>
<comment type="similarity">
    <text evidence="2">Belongs to the AKH/HRTH/RPCH family.</text>
</comment>
<evidence type="ECO:0000256" key="6">
    <source>
        <dbReference type="ARBA" id="ARBA00022815"/>
    </source>
</evidence>
<proteinExistence type="inferred from homology"/>
<comment type="subcellular location">
    <subcellularLocation>
        <location evidence="1">Secreted</location>
    </subcellularLocation>
</comment>
<evidence type="ECO:0000313" key="10">
    <source>
        <dbReference type="EMBL" id="CAG9571012.1"/>
    </source>
</evidence>
<dbReference type="InterPro" id="IPR010475">
    <property type="entry name" value="AKH/RPCH_hormone"/>
</dbReference>
<dbReference type="OrthoDB" id="8196018at2759"/>